<accession>A7ED76</accession>
<sequence length="87" mass="10059">MSFAGLKLSGLEIEAQYRLRRHFQRERLRHASACDLGTLPEQICVRQTKIISDFIQSHNPNSVYIARSVLRLVNLKEGLLFHFVTGY</sequence>
<evidence type="ECO:0000313" key="2">
    <source>
        <dbReference type="Proteomes" id="UP000001312"/>
    </source>
</evidence>
<name>A7ED76_SCLS1</name>
<proteinExistence type="predicted"/>
<dbReference type="KEGG" id="ssl:SS1G_03266"/>
<organism evidence="1 2">
    <name type="scientific">Sclerotinia sclerotiorum (strain ATCC 18683 / 1980 / Ss-1)</name>
    <name type="common">White mold</name>
    <name type="synonym">Whetzelinia sclerotiorum</name>
    <dbReference type="NCBI Taxonomy" id="665079"/>
    <lineage>
        <taxon>Eukaryota</taxon>
        <taxon>Fungi</taxon>
        <taxon>Dikarya</taxon>
        <taxon>Ascomycota</taxon>
        <taxon>Pezizomycotina</taxon>
        <taxon>Leotiomycetes</taxon>
        <taxon>Helotiales</taxon>
        <taxon>Sclerotiniaceae</taxon>
        <taxon>Sclerotinia</taxon>
    </lineage>
</organism>
<dbReference type="Proteomes" id="UP000001312">
    <property type="component" value="Unassembled WGS sequence"/>
</dbReference>
<dbReference type="EMBL" id="CH476624">
    <property type="protein sequence ID" value="EDO00792.1"/>
    <property type="molecule type" value="Genomic_DNA"/>
</dbReference>
<dbReference type="AlphaFoldDB" id="A7ED76"/>
<dbReference type="HOGENOM" id="CLU_2484673_0_0_1"/>
<protein>
    <submittedName>
        <fullName evidence="1">Uncharacterized protein</fullName>
    </submittedName>
</protein>
<dbReference type="InParanoid" id="A7ED76"/>
<dbReference type="RefSeq" id="XP_001595177.1">
    <property type="nucleotide sequence ID" value="XM_001595127.1"/>
</dbReference>
<gene>
    <name evidence="1" type="ORF">SS1G_03266</name>
</gene>
<dbReference type="GeneID" id="5491803"/>
<evidence type="ECO:0000313" key="1">
    <source>
        <dbReference type="EMBL" id="EDO00792.1"/>
    </source>
</evidence>
<keyword evidence="2" id="KW-1185">Reference proteome</keyword>
<reference evidence="2" key="1">
    <citation type="journal article" date="2011" name="PLoS Genet.">
        <title>Genomic analysis of the necrotrophic fungal pathogens Sclerotinia sclerotiorum and Botrytis cinerea.</title>
        <authorList>
            <person name="Amselem J."/>
            <person name="Cuomo C.A."/>
            <person name="van Kan J.A."/>
            <person name="Viaud M."/>
            <person name="Benito E.P."/>
            <person name="Couloux A."/>
            <person name="Coutinho P.M."/>
            <person name="de Vries R.P."/>
            <person name="Dyer P.S."/>
            <person name="Fillinger S."/>
            <person name="Fournier E."/>
            <person name="Gout L."/>
            <person name="Hahn M."/>
            <person name="Kohn L."/>
            <person name="Lapalu N."/>
            <person name="Plummer K.M."/>
            <person name="Pradier J.M."/>
            <person name="Quevillon E."/>
            <person name="Sharon A."/>
            <person name="Simon A."/>
            <person name="ten Have A."/>
            <person name="Tudzynski B."/>
            <person name="Tudzynski P."/>
            <person name="Wincker P."/>
            <person name="Andrew M."/>
            <person name="Anthouard V."/>
            <person name="Beever R.E."/>
            <person name="Beffa R."/>
            <person name="Benoit I."/>
            <person name="Bouzid O."/>
            <person name="Brault B."/>
            <person name="Chen Z."/>
            <person name="Choquer M."/>
            <person name="Collemare J."/>
            <person name="Cotton P."/>
            <person name="Danchin E.G."/>
            <person name="Da Silva C."/>
            <person name="Gautier A."/>
            <person name="Giraud C."/>
            <person name="Giraud T."/>
            <person name="Gonzalez C."/>
            <person name="Grossetete S."/>
            <person name="Guldener U."/>
            <person name="Henrissat B."/>
            <person name="Howlett B.J."/>
            <person name="Kodira C."/>
            <person name="Kretschmer M."/>
            <person name="Lappartient A."/>
            <person name="Leroch M."/>
            <person name="Levis C."/>
            <person name="Mauceli E."/>
            <person name="Neuveglise C."/>
            <person name="Oeser B."/>
            <person name="Pearson M."/>
            <person name="Poulain J."/>
            <person name="Poussereau N."/>
            <person name="Quesneville H."/>
            <person name="Rascle C."/>
            <person name="Schumacher J."/>
            <person name="Segurens B."/>
            <person name="Sexton A."/>
            <person name="Silva E."/>
            <person name="Sirven C."/>
            <person name="Soanes D.M."/>
            <person name="Talbot N.J."/>
            <person name="Templeton M."/>
            <person name="Yandava C."/>
            <person name="Yarden O."/>
            <person name="Zeng Q."/>
            <person name="Rollins J.A."/>
            <person name="Lebrun M.H."/>
            <person name="Dickman M."/>
        </authorList>
    </citation>
    <scope>NUCLEOTIDE SEQUENCE [LARGE SCALE GENOMIC DNA]</scope>
    <source>
        <strain evidence="2">ATCC 18683 / 1980 / Ss-1</strain>
    </source>
</reference>